<reference evidence="2" key="1">
    <citation type="submission" date="2013-10" db="EMBL/GenBank/DDBJ databases">
        <title>Genomic analysis of the causative agents of coccidiosis in chickens.</title>
        <authorList>
            <person name="Reid A.J."/>
            <person name="Blake D."/>
            <person name="Billington K."/>
            <person name="Browne H."/>
            <person name="Dunn M."/>
            <person name="Hung S."/>
            <person name="Kawahara F."/>
            <person name="Miranda-Saavedra D."/>
            <person name="Mourier T."/>
            <person name="Nagra H."/>
            <person name="Otto T.D."/>
            <person name="Rawlings N."/>
            <person name="Sanchez A."/>
            <person name="Sanders M."/>
            <person name="Subramaniam C."/>
            <person name="Tay Y."/>
            <person name="Dear P."/>
            <person name="Doerig C."/>
            <person name="Gruber A."/>
            <person name="Parkinson J."/>
            <person name="Shirley M."/>
            <person name="Wan K.L."/>
            <person name="Berriman M."/>
            <person name="Tomley F."/>
            <person name="Pain A."/>
        </authorList>
    </citation>
    <scope>NUCLEOTIDE SEQUENCE [LARGE SCALE GENOMIC DNA]</scope>
    <source>
        <strain evidence="2">Houghton</strain>
    </source>
</reference>
<reference evidence="2" key="2">
    <citation type="submission" date="2013-10" db="EMBL/GenBank/DDBJ databases">
        <authorList>
            <person name="Aslett M."/>
        </authorList>
    </citation>
    <scope>NUCLEOTIDE SEQUENCE [LARGE SCALE GENOMIC DNA]</scope>
    <source>
        <strain evidence="2">Houghton</strain>
    </source>
</reference>
<accession>U6L2U1</accession>
<dbReference type="VEuPathDB" id="ToxoDB:ETH_00037965"/>
<dbReference type="RefSeq" id="XP_013235220.1">
    <property type="nucleotide sequence ID" value="XM_013379766.1"/>
</dbReference>
<evidence type="ECO:0000256" key="1">
    <source>
        <dbReference type="SAM" id="MobiDB-lite"/>
    </source>
</evidence>
<sequence>MLQLVSSAGPAAGEGQRSGYVWALFVPRLPLDPTAAAAAAAGDHREAAKETLATQKETLLNQIDKHIRLSWVSAPTQSGSLSLLSLLQSAAKAARRRRGPPGAPQGAPPGGPPGGPQGKSPPPAAGGPPGAPGGPPEDSGGPHWEETNRLQAAAGASPTGKQRGEAAAAEQQQQQQQQQEQQQQQGEGDEEDPVAPHELMDLLQLSHLESPKIYSE</sequence>
<feature type="compositionally biased region" description="Low complexity" evidence="1">
    <location>
        <begin position="165"/>
        <end position="186"/>
    </location>
</feature>
<dbReference type="AlphaFoldDB" id="U6L2U1"/>
<feature type="region of interest" description="Disordered" evidence="1">
    <location>
        <begin position="92"/>
        <end position="216"/>
    </location>
</feature>
<dbReference type="Proteomes" id="UP000030747">
    <property type="component" value="Unassembled WGS sequence"/>
</dbReference>
<dbReference type="EMBL" id="HG677133">
    <property type="protein sequence ID" value="CDJ44471.1"/>
    <property type="molecule type" value="Genomic_DNA"/>
</dbReference>
<protein>
    <submittedName>
        <fullName evidence="2">Uncharacterized protein</fullName>
    </submittedName>
</protein>
<evidence type="ECO:0000313" key="3">
    <source>
        <dbReference type="Proteomes" id="UP000030747"/>
    </source>
</evidence>
<organism evidence="2 3">
    <name type="scientific">Eimeria tenella</name>
    <name type="common">Coccidian parasite</name>
    <dbReference type="NCBI Taxonomy" id="5802"/>
    <lineage>
        <taxon>Eukaryota</taxon>
        <taxon>Sar</taxon>
        <taxon>Alveolata</taxon>
        <taxon>Apicomplexa</taxon>
        <taxon>Conoidasida</taxon>
        <taxon>Coccidia</taxon>
        <taxon>Eucoccidiorida</taxon>
        <taxon>Eimeriorina</taxon>
        <taxon>Eimeriidae</taxon>
        <taxon>Eimeria</taxon>
    </lineage>
</organism>
<keyword evidence="3" id="KW-1185">Reference proteome</keyword>
<name>U6L2U1_EIMTE</name>
<feature type="compositionally biased region" description="Pro residues" evidence="1">
    <location>
        <begin position="101"/>
        <end position="135"/>
    </location>
</feature>
<dbReference type="VEuPathDB" id="ToxoDB:ETH2_1509400"/>
<evidence type="ECO:0000313" key="2">
    <source>
        <dbReference type="EMBL" id="CDJ44471.1"/>
    </source>
</evidence>
<proteinExistence type="predicted"/>
<gene>
    <name evidence="2" type="ORF">ETH_00037965</name>
</gene>
<dbReference type="GeneID" id="25256634"/>